<feature type="region of interest" description="Disordered" evidence="2">
    <location>
        <begin position="65"/>
        <end position="111"/>
    </location>
</feature>
<accession>A0A1V9YB52</accession>
<name>A0A1V9YB52_ACHHY</name>
<dbReference type="PANTHER" id="PTHR14273">
    <property type="entry name" value="LYR MOTIF-CONTAINING PROTEIN 1"/>
    <property type="match status" value="1"/>
</dbReference>
<evidence type="ECO:0000259" key="3">
    <source>
        <dbReference type="Pfam" id="PF05347"/>
    </source>
</evidence>
<evidence type="ECO:0000313" key="4">
    <source>
        <dbReference type="EMBL" id="OQR82932.1"/>
    </source>
</evidence>
<dbReference type="STRING" id="1202772.A0A1V9YB52"/>
<dbReference type="CDD" id="cd20261">
    <property type="entry name" value="Complex1_LYR_LYRM1"/>
    <property type="match status" value="1"/>
</dbReference>
<feature type="domain" description="Complex 1 LYR protein" evidence="3">
    <location>
        <begin position="3"/>
        <end position="61"/>
    </location>
</feature>
<proteinExistence type="inferred from homology"/>
<comment type="caution">
    <text evidence="4">The sequence shown here is derived from an EMBL/GenBank/DDBJ whole genome shotgun (WGS) entry which is preliminary data.</text>
</comment>
<dbReference type="AlphaFoldDB" id="A0A1V9YB52"/>
<dbReference type="PANTHER" id="PTHR14273:SF0">
    <property type="entry name" value="LYR MOTIF-CONTAINING PROTEIN 1"/>
    <property type="match status" value="1"/>
</dbReference>
<dbReference type="OrthoDB" id="275715at2759"/>
<protein>
    <recommendedName>
        <fullName evidence="3">Complex 1 LYR protein domain-containing protein</fullName>
    </recommendedName>
</protein>
<dbReference type="InterPro" id="IPR040330">
    <property type="entry name" value="LYRM1"/>
</dbReference>
<dbReference type="GO" id="GO:0005739">
    <property type="term" value="C:mitochondrion"/>
    <property type="evidence" value="ECO:0007669"/>
    <property type="project" value="TreeGrafter"/>
</dbReference>
<organism evidence="4 5">
    <name type="scientific">Achlya hypogyna</name>
    <name type="common">Oomycete</name>
    <name type="synonym">Protoachlya hypogyna</name>
    <dbReference type="NCBI Taxonomy" id="1202772"/>
    <lineage>
        <taxon>Eukaryota</taxon>
        <taxon>Sar</taxon>
        <taxon>Stramenopiles</taxon>
        <taxon>Oomycota</taxon>
        <taxon>Saprolegniomycetes</taxon>
        <taxon>Saprolegniales</taxon>
        <taxon>Achlyaceae</taxon>
        <taxon>Achlya</taxon>
    </lineage>
</organism>
<sequence length="111" mass="12823">MSRALTLYRRLLRTARTWDGGEVERYYIRQQARSGFEANRTLKSPTEIENAITEGEQRLEVGLHYKNPYPRPHYSDPGTLGGEADLKRQTKKVHPKAGHRAKATRGQAFKW</sequence>
<reference evidence="4 5" key="1">
    <citation type="journal article" date="2014" name="Genome Biol. Evol.">
        <title>The secreted proteins of Achlya hypogyna and Thraustotheca clavata identify the ancestral oomycete secretome and reveal gene acquisitions by horizontal gene transfer.</title>
        <authorList>
            <person name="Misner I."/>
            <person name="Blouin N."/>
            <person name="Leonard G."/>
            <person name="Richards T.A."/>
            <person name="Lane C.E."/>
        </authorList>
    </citation>
    <scope>NUCLEOTIDE SEQUENCE [LARGE SCALE GENOMIC DNA]</scope>
    <source>
        <strain evidence="4 5">ATCC 48635</strain>
    </source>
</reference>
<dbReference type="InterPro" id="IPR045294">
    <property type="entry name" value="Complex1_LYR_LYRM1"/>
</dbReference>
<evidence type="ECO:0000256" key="1">
    <source>
        <dbReference type="ARBA" id="ARBA00009508"/>
    </source>
</evidence>
<keyword evidence="5" id="KW-1185">Reference proteome</keyword>
<feature type="compositionally biased region" description="Basic residues" evidence="2">
    <location>
        <begin position="89"/>
        <end position="103"/>
    </location>
</feature>
<evidence type="ECO:0000313" key="5">
    <source>
        <dbReference type="Proteomes" id="UP000243579"/>
    </source>
</evidence>
<dbReference type="Pfam" id="PF05347">
    <property type="entry name" value="Complex1_LYR"/>
    <property type="match status" value="1"/>
</dbReference>
<dbReference type="InterPro" id="IPR008011">
    <property type="entry name" value="Complex1_LYR_dom"/>
</dbReference>
<dbReference type="Proteomes" id="UP000243579">
    <property type="component" value="Unassembled WGS sequence"/>
</dbReference>
<evidence type="ECO:0000256" key="2">
    <source>
        <dbReference type="SAM" id="MobiDB-lite"/>
    </source>
</evidence>
<dbReference type="EMBL" id="JNBR01002408">
    <property type="protein sequence ID" value="OQR82932.1"/>
    <property type="molecule type" value="Genomic_DNA"/>
</dbReference>
<comment type="similarity">
    <text evidence="1">Belongs to the complex I LYR family.</text>
</comment>
<gene>
    <name evidence="4" type="ORF">ACHHYP_15295</name>
</gene>